<evidence type="ECO:0000313" key="4">
    <source>
        <dbReference type="EMBL" id="KAG0458398.1"/>
    </source>
</evidence>
<dbReference type="InterPro" id="IPR052398">
    <property type="entry name" value="Ubiquitin_hydrolase_53/54"/>
</dbReference>
<sequence>MREHMGSLTPKLQSILPHEVDREWIEMLVNGCWKPIDSISAIKMLEDEANKGNLVVKDKCSDTVDCKGRESISEDLCLENSESSSSPQRMMTLNVENGHAFASQDNQSSEFFEDAFRRWPLSGDLERVKLLEKIQGLFRLFIKHKSLSVGHLNKVIQFALEEIHSLPSGLLLLNNAVDQSPICICLLGGPQLRKVLKFLQDLSQSCGLGRYSEKDFAAGVTEKVDHGGEVLEGISLASDTASLLLDGRLFLPKNGSRNADVSSVGDVTGSVPDADAMISWLFLGPSREERIICLEL</sequence>
<evidence type="ECO:0000313" key="6">
    <source>
        <dbReference type="Proteomes" id="UP000636800"/>
    </source>
</evidence>
<evidence type="ECO:0000256" key="1">
    <source>
        <dbReference type="ARBA" id="ARBA00022786"/>
    </source>
</evidence>
<keyword evidence="2" id="KW-0378">Hydrolase</keyword>
<dbReference type="PANTHER" id="PTHR22975">
    <property type="entry name" value="UBIQUITIN SPECIFIC PROTEINASE"/>
    <property type="match status" value="1"/>
</dbReference>
<name>A0A835PZ13_VANPL</name>
<evidence type="ECO:0000313" key="5">
    <source>
        <dbReference type="EMBL" id="KAG0460124.1"/>
    </source>
</evidence>
<keyword evidence="6" id="KW-1185">Reference proteome</keyword>
<dbReference type="GO" id="GO:0016787">
    <property type="term" value="F:hydrolase activity"/>
    <property type="evidence" value="ECO:0007669"/>
    <property type="project" value="UniProtKB-KW"/>
</dbReference>
<evidence type="ECO:0000256" key="2">
    <source>
        <dbReference type="ARBA" id="ARBA00022801"/>
    </source>
</evidence>
<feature type="domain" description="DUF629" evidence="3">
    <location>
        <begin position="2"/>
        <end position="289"/>
    </location>
</feature>
<protein>
    <recommendedName>
        <fullName evidence="3">DUF629 domain-containing protein</fullName>
    </recommendedName>
</protein>
<dbReference type="Pfam" id="PF04780">
    <property type="entry name" value="DUF629"/>
    <property type="match status" value="1"/>
</dbReference>
<proteinExistence type="predicted"/>
<organism evidence="5 7">
    <name type="scientific">Vanilla planifolia</name>
    <name type="common">Vanilla</name>
    <dbReference type="NCBI Taxonomy" id="51239"/>
    <lineage>
        <taxon>Eukaryota</taxon>
        <taxon>Viridiplantae</taxon>
        <taxon>Streptophyta</taxon>
        <taxon>Embryophyta</taxon>
        <taxon>Tracheophyta</taxon>
        <taxon>Spermatophyta</taxon>
        <taxon>Magnoliopsida</taxon>
        <taxon>Liliopsida</taxon>
        <taxon>Asparagales</taxon>
        <taxon>Orchidaceae</taxon>
        <taxon>Vanilloideae</taxon>
        <taxon>Vanilleae</taxon>
        <taxon>Vanilla</taxon>
    </lineage>
</organism>
<dbReference type="OrthoDB" id="784698at2759"/>
<comment type="caution">
    <text evidence="5">The sequence shown here is derived from an EMBL/GenBank/DDBJ whole genome shotgun (WGS) entry which is preliminary data.</text>
</comment>
<dbReference type="Proteomes" id="UP000636800">
    <property type="component" value="Chromosome 12"/>
</dbReference>
<reference evidence="6 7" key="1">
    <citation type="journal article" date="2020" name="Nat. Food">
        <title>A phased Vanilla planifolia genome enables genetic improvement of flavour and production.</title>
        <authorList>
            <person name="Hasing T."/>
            <person name="Tang H."/>
            <person name="Brym M."/>
            <person name="Khazi F."/>
            <person name="Huang T."/>
            <person name="Chambers A.H."/>
        </authorList>
    </citation>
    <scope>NUCLEOTIDE SEQUENCE [LARGE SCALE GENOMIC DNA]</scope>
    <source>
        <tissue evidence="5">Leaf</tissue>
    </source>
</reference>
<dbReference type="EMBL" id="JADCNM010000012">
    <property type="protein sequence ID" value="KAG0460124.1"/>
    <property type="molecule type" value="Genomic_DNA"/>
</dbReference>
<keyword evidence="1" id="KW-0833">Ubl conjugation pathway</keyword>
<dbReference type="AlphaFoldDB" id="A0A835PZ13"/>
<dbReference type="PANTHER" id="PTHR22975:SF9">
    <property type="entry name" value="ECHINUS SPLICE FORM 3"/>
    <property type="match status" value="1"/>
</dbReference>
<evidence type="ECO:0000259" key="3">
    <source>
        <dbReference type="Pfam" id="PF04780"/>
    </source>
</evidence>
<evidence type="ECO:0000313" key="7">
    <source>
        <dbReference type="Proteomes" id="UP000639772"/>
    </source>
</evidence>
<dbReference type="InterPro" id="IPR006865">
    <property type="entry name" value="DUF629"/>
</dbReference>
<dbReference type="EMBL" id="JADCNL010000012">
    <property type="protein sequence ID" value="KAG0458398.1"/>
    <property type="molecule type" value="Genomic_DNA"/>
</dbReference>
<dbReference type="Proteomes" id="UP000639772">
    <property type="component" value="Chromosome 12"/>
</dbReference>
<accession>A0A835PZ13</accession>
<gene>
    <name evidence="5" type="ORF">HPP92_023252</name>
    <name evidence="4" type="ORF">HPP92_023555</name>
</gene>